<dbReference type="EMBL" id="CP016808">
    <property type="protein sequence ID" value="ANY65148.1"/>
    <property type="molecule type" value="Genomic_DNA"/>
</dbReference>
<dbReference type="Gene3D" id="3.40.50.720">
    <property type="entry name" value="NAD(P)-binding Rossmann-like Domain"/>
    <property type="match status" value="1"/>
</dbReference>
<reference evidence="2" key="1">
    <citation type="submission" date="2016-08" db="EMBL/GenBank/DDBJ databases">
        <title>Complete Genome Seqeunce of Paenibacillus sp. BIHB 4019 from tea rhizoplane.</title>
        <authorList>
            <person name="Thakur R."/>
            <person name="Swarnkar M.K."/>
            <person name="Gulati A."/>
        </authorList>
    </citation>
    <scope>NUCLEOTIDE SEQUENCE [LARGE SCALE GENOMIC DNA]</scope>
    <source>
        <strain evidence="2">BIHB4019</strain>
    </source>
</reference>
<organism evidence="2">
    <name type="scientific">Paenibacillus sp. BIHB 4019</name>
    <dbReference type="NCBI Taxonomy" id="1870819"/>
    <lineage>
        <taxon>Bacteria</taxon>
        <taxon>Bacillati</taxon>
        <taxon>Bacillota</taxon>
        <taxon>Bacilli</taxon>
        <taxon>Bacillales</taxon>
        <taxon>Paenibacillaceae</taxon>
        <taxon>Paenibacillus</taxon>
    </lineage>
</organism>
<dbReference type="AlphaFoldDB" id="A0A1B2DBR8"/>
<feature type="domain" description="NAD(P)-binding" evidence="1">
    <location>
        <begin position="7"/>
        <end position="200"/>
    </location>
</feature>
<sequence length="212" mass="23845">MNIIIFGANGKTGRELIAQGLKQGHSITAFVRDSAQLNIVDKNLKVVKGEVTDYGQINKAVKANNYDAAFSVLGAKGMFKRDLLLMDAMKNIIKALEENGVDKLIHVSFIGVRKDAGKLGFLYKFIIPHFMKNLLLDHSEKDALLKKSSLNWTLVQPPVLTADAFTGRYMHEVEIHKNKSHKLKLSRANLANFMLKSLNNQTYDRKEVFITE</sequence>
<protein>
    <recommendedName>
        <fullName evidence="1">NAD(P)-binding domain-containing protein</fullName>
    </recommendedName>
</protein>
<gene>
    <name evidence="2" type="ORF">BBD42_00635</name>
</gene>
<dbReference type="InterPro" id="IPR051606">
    <property type="entry name" value="Polyketide_Oxido-like"/>
</dbReference>
<dbReference type="InterPro" id="IPR016040">
    <property type="entry name" value="NAD(P)-bd_dom"/>
</dbReference>
<dbReference type="PANTHER" id="PTHR43355:SF2">
    <property type="entry name" value="FLAVIN REDUCTASE (NADPH)"/>
    <property type="match status" value="1"/>
</dbReference>
<accession>A0A1B2DBR8</accession>
<evidence type="ECO:0000259" key="1">
    <source>
        <dbReference type="Pfam" id="PF13460"/>
    </source>
</evidence>
<dbReference type="InterPro" id="IPR036291">
    <property type="entry name" value="NAD(P)-bd_dom_sf"/>
</dbReference>
<dbReference type="RefSeq" id="WP_099516571.1">
    <property type="nucleotide sequence ID" value="NZ_CP016808.1"/>
</dbReference>
<dbReference type="GO" id="GO:0004074">
    <property type="term" value="F:biliverdin reductase [NAD(P)H] activity"/>
    <property type="evidence" value="ECO:0007669"/>
    <property type="project" value="TreeGrafter"/>
</dbReference>
<evidence type="ECO:0000313" key="2">
    <source>
        <dbReference type="EMBL" id="ANY65148.1"/>
    </source>
</evidence>
<dbReference type="SUPFAM" id="SSF51735">
    <property type="entry name" value="NAD(P)-binding Rossmann-fold domains"/>
    <property type="match status" value="1"/>
</dbReference>
<dbReference type="GO" id="GO:0042602">
    <property type="term" value="F:riboflavin reductase (NADPH) activity"/>
    <property type="evidence" value="ECO:0007669"/>
    <property type="project" value="TreeGrafter"/>
</dbReference>
<name>A0A1B2DBR8_9BACL</name>
<dbReference type="Pfam" id="PF13460">
    <property type="entry name" value="NAD_binding_10"/>
    <property type="match status" value="1"/>
</dbReference>
<dbReference type="PANTHER" id="PTHR43355">
    <property type="entry name" value="FLAVIN REDUCTASE (NADPH)"/>
    <property type="match status" value="1"/>
</dbReference>
<proteinExistence type="predicted"/>